<dbReference type="RefSeq" id="WP_378558933.1">
    <property type="nucleotide sequence ID" value="NZ_JBHSDL010000008.1"/>
</dbReference>
<evidence type="ECO:0000259" key="2">
    <source>
        <dbReference type="Pfam" id="PF07859"/>
    </source>
</evidence>
<keyword evidence="1 3" id="KW-0378">Hydrolase</keyword>
<keyword evidence="4" id="KW-1185">Reference proteome</keyword>
<dbReference type="Pfam" id="PF07859">
    <property type="entry name" value="Abhydrolase_3"/>
    <property type="match status" value="1"/>
</dbReference>
<evidence type="ECO:0000256" key="1">
    <source>
        <dbReference type="ARBA" id="ARBA00022801"/>
    </source>
</evidence>
<dbReference type="InterPro" id="IPR050300">
    <property type="entry name" value="GDXG_lipolytic_enzyme"/>
</dbReference>
<dbReference type="PANTHER" id="PTHR48081">
    <property type="entry name" value="AB HYDROLASE SUPERFAMILY PROTEIN C4A8.06C"/>
    <property type="match status" value="1"/>
</dbReference>
<protein>
    <submittedName>
        <fullName evidence="3">Alpha/beta hydrolase</fullName>
    </submittedName>
</protein>
<feature type="domain" description="Alpha/beta hydrolase fold-3" evidence="2">
    <location>
        <begin position="70"/>
        <end position="180"/>
    </location>
</feature>
<dbReference type="SUPFAM" id="SSF53474">
    <property type="entry name" value="alpha/beta-Hydrolases"/>
    <property type="match status" value="1"/>
</dbReference>
<comment type="caution">
    <text evidence="3">The sequence shown here is derived from an EMBL/GenBank/DDBJ whole genome shotgun (WGS) entry which is preliminary data.</text>
</comment>
<accession>A0ABV8VE32</accession>
<organism evidence="3 4">
    <name type="scientific">Nocardia halotolerans</name>
    <dbReference type="NCBI Taxonomy" id="1755878"/>
    <lineage>
        <taxon>Bacteria</taxon>
        <taxon>Bacillati</taxon>
        <taxon>Actinomycetota</taxon>
        <taxon>Actinomycetes</taxon>
        <taxon>Mycobacteriales</taxon>
        <taxon>Nocardiaceae</taxon>
        <taxon>Nocardia</taxon>
    </lineage>
</organism>
<sequence length="288" mass="31534">MSDPQIDVEYNVRNTVTPELFDQVMAEYRVRSHRATAGLRGIEGLSYDQRSQQKLDVWGTVADELRPAFLVIHGGYWRALSRHDTAFMARTLDAAGIATVSVDYGLAPETSLEEIVRQVRAAVAWVHHHGAAYGIDPGRIVVGGSSAGGHLTASVMTVGWQRDFDLPDHVVRAAMPISGLFDLRPLVDSFANEWLGLDIRRAELLSPVLHASGPGPRAVVAVAERDGAGFLEQSRQFHRVWVAHSPSELLVVPDRNHYDVFLDLADAGSDLTAALVRMFAELGQQPSP</sequence>
<proteinExistence type="predicted"/>
<evidence type="ECO:0000313" key="4">
    <source>
        <dbReference type="Proteomes" id="UP001595844"/>
    </source>
</evidence>
<dbReference type="Gene3D" id="3.40.50.1820">
    <property type="entry name" value="alpha/beta hydrolase"/>
    <property type="match status" value="1"/>
</dbReference>
<dbReference type="Proteomes" id="UP001595844">
    <property type="component" value="Unassembled WGS sequence"/>
</dbReference>
<dbReference type="GO" id="GO:0016787">
    <property type="term" value="F:hydrolase activity"/>
    <property type="evidence" value="ECO:0007669"/>
    <property type="project" value="UniProtKB-KW"/>
</dbReference>
<dbReference type="EMBL" id="JBHSDL010000008">
    <property type="protein sequence ID" value="MFC4374263.1"/>
    <property type="molecule type" value="Genomic_DNA"/>
</dbReference>
<name>A0ABV8VE32_9NOCA</name>
<evidence type="ECO:0000313" key="3">
    <source>
        <dbReference type="EMBL" id="MFC4374263.1"/>
    </source>
</evidence>
<gene>
    <name evidence="3" type="ORF">ACFO5K_09110</name>
</gene>
<dbReference type="InterPro" id="IPR029058">
    <property type="entry name" value="AB_hydrolase_fold"/>
</dbReference>
<dbReference type="PANTHER" id="PTHR48081:SF33">
    <property type="entry name" value="KYNURENINE FORMAMIDASE"/>
    <property type="match status" value="1"/>
</dbReference>
<dbReference type="InterPro" id="IPR013094">
    <property type="entry name" value="AB_hydrolase_3"/>
</dbReference>
<reference evidence="4" key="1">
    <citation type="journal article" date="2019" name="Int. J. Syst. Evol. Microbiol.">
        <title>The Global Catalogue of Microorganisms (GCM) 10K type strain sequencing project: providing services to taxonomists for standard genome sequencing and annotation.</title>
        <authorList>
            <consortium name="The Broad Institute Genomics Platform"/>
            <consortium name="The Broad Institute Genome Sequencing Center for Infectious Disease"/>
            <person name="Wu L."/>
            <person name="Ma J."/>
        </authorList>
    </citation>
    <scope>NUCLEOTIDE SEQUENCE [LARGE SCALE GENOMIC DNA]</scope>
    <source>
        <strain evidence="4">IBRC-M 10490</strain>
    </source>
</reference>